<dbReference type="GeneID" id="5177001"/>
<organism evidence="2 3">
    <name type="scientific">Haloarcula hispanica SH1 virus</name>
    <dbReference type="NCBI Taxonomy" id="326574"/>
    <lineage>
        <taxon>Viruses</taxon>
        <taxon>Singelaviria</taxon>
        <taxon>Helvetiavirae</taxon>
        <taxon>Dividoviricota</taxon>
        <taxon>Laserviricetes</taxon>
        <taxon>Halopanivirales</taxon>
        <taxon>Sphaerolipoviridae</taxon>
        <taxon>Alphasphaerolipovirus</taxon>
        <taxon>Alphasphaerolipovirus serpentinense</taxon>
    </lineage>
</organism>
<dbReference type="OrthoDB" id="39384at10239"/>
<reference evidence="2 3" key="1">
    <citation type="journal article" date="2005" name="J. Virol.">
        <title>Constituents of SH1, a novel lipid-containing virus infecting the halophilic euryarchaeon Haloarcula hispanica.</title>
        <authorList>
            <person name="Bamford D.H."/>
            <person name="Ravantti J.J."/>
            <person name="Ronnholm G."/>
            <person name="Laurinavicius S."/>
            <person name="Kukkaro P."/>
            <person name="Dyall-Smith M."/>
            <person name="Somerharju P."/>
            <person name="Kalkkinen N."/>
            <person name="Bamford J.K."/>
        </authorList>
    </citation>
    <scope>NUCLEOTIDE SEQUENCE</scope>
</reference>
<name>Q4KPE0_9VIRU</name>
<feature type="region of interest" description="Disordered" evidence="1">
    <location>
        <begin position="1"/>
        <end position="58"/>
    </location>
</feature>
<dbReference type="EMBL" id="AY950802">
    <property type="protein sequence ID" value="AAY24973.1"/>
    <property type="molecule type" value="Genomic_DNA"/>
</dbReference>
<proteinExistence type="predicted"/>
<accession>Q4KPE0</accession>
<feature type="compositionally biased region" description="Basic and acidic residues" evidence="1">
    <location>
        <begin position="26"/>
        <end position="41"/>
    </location>
</feature>
<protein>
    <submittedName>
        <fullName evidence="2">ORF 47</fullName>
    </submittedName>
</protein>
<evidence type="ECO:0000313" key="3">
    <source>
        <dbReference type="Proteomes" id="UP000001469"/>
    </source>
</evidence>
<dbReference type="KEGG" id="vg:5177001"/>
<keyword evidence="3" id="KW-1185">Reference proteome</keyword>
<sequence>MTVSGDRETFTCPMCRTGPQRVSRSGKRDCRKCDWEYRPSRDGPSGSDPSKQVGLDNW</sequence>
<dbReference type="RefSeq" id="YP_271904.1">
    <property type="nucleotide sequence ID" value="NC_007217.1"/>
</dbReference>
<evidence type="ECO:0000313" key="2">
    <source>
        <dbReference type="EMBL" id="AAY24973.1"/>
    </source>
</evidence>
<dbReference type="Proteomes" id="UP000001469">
    <property type="component" value="Segment"/>
</dbReference>
<evidence type="ECO:0000256" key="1">
    <source>
        <dbReference type="SAM" id="MobiDB-lite"/>
    </source>
</evidence>